<gene>
    <name evidence="1" type="ORF">ANCCAN_06758</name>
</gene>
<comment type="caution">
    <text evidence="1">The sequence shown here is derived from an EMBL/GenBank/DDBJ whole genome shotgun (WGS) entry which is preliminary data.</text>
</comment>
<feature type="non-terminal residue" evidence="1">
    <location>
        <position position="1"/>
    </location>
</feature>
<dbReference type="AlphaFoldDB" id="A0A368GS28"/>
<organism evidence="1 2">
    <name type="scientific">Ancylostoma caninum</name>
    <name type="common">Dog hookworm</name>
    <dbReference type="NCBI Taxonomy" id="29170"/>
    <lineage>
        <taxon>Eukaryota</taxon>
        <taxon>Metazoa</taxon>
        <taxon>Ecdysozoa</taxon>
        <taxon>Nematoda</taxon>
        <taxon>Chromadorea</taxon>
        <taxon>Rhabditida</taxon>
        <taxon>Rhabditina</taxon>
        <taxon>Rhabditomorpha</taxon>
        <taxon>Strongyloidea</taxon>
        <taxon>Ancylostomatidae</taxon>
        <taxon>Ancylostomatinae</taxon>
        <taxon>Ancylostoma</taxon>
    </lineage>
</organism>
<dbReference type="Proteomes" id="UP000252519">
    <property type="component" value="Unassembled WGS sequence"/>
</dbReference>
<sequence>LLQLLDDYCTNTLTYAKSSFPHRGLRPDFCDYLLRTIRGIADWFKVKTEGTEEYDLMKNTSAWNYFFNSVVRMCAESVCGDNCDWP</sequence>
<name>A0A368GS28_ANCCA</name>
<keyword evidence="2" id="KW-1185">Reference proteome</keyword>
<accession>A0A368GS28</accession>
<dbReference type="OrthoDB" id="10465612at2759"/>
<proteinExistence type="predicted"/>
<evidence type="ECO:0000313" key="1">
    <source>
        <dbReference type="EMBL" id="RCN47181.1"/>
    </source>
</evidence>
<dbReference type="EMBL" id="JOJR01000066">
    <property type="protein sequence ID" value="RCN47181.1"/>
    <property type="molecule type" value="Genomic_DNA"/>
</dbReference>
<evidence type="ECO:0000313" key="2">
    <source>
        <dbReference type="Proteomes" id="UP000252519"/>
    </source>
</evidence>
<reference evidence="1 2" key="1">
    <citation type="submission" date="2014-10" db="EMBL/GenBank/DDBJ databases">
        <title>Draft genome of the hookworm Ancylostoma caninum.</title>
        <authorList>
            <person name="Mitreva M."/>
        </authorList>
    </citation>
    <scope>NUCLEOTIDE SEQUENCE [LARGE SCALE GENOMIC DNA]</scope>
    <source>
        <strain evidence="1 2">Baltimore</strain>
    </source>
</reference>
<protein>
    <submittedName>
        <fullName evidence="1">Uncharacterized protein</fullName>
    </submittedName>
</protein>